<dbReference type="Proteomes" id="UP001610335">
    <property type="component" value="Unassembled WGS sequence"/>
</dbReference>
<dbReference type="PANTHER" id="PTHR31941:SF1">
    <property type="entry name" value="CYTOSKELETAL SIGNALING PROTEIN SLM1"/>
    <property type="match status" value="1"/>
</dbReference>
<accession>A0ABR4IEE7</accession>
<evidence type="ECO:0000313" key="5">
    <source>
        <dbReference type="Proteomes" id="UP001610335"/>
    </source>
</evidence>
<dbReference type="EMBL" id="JBFXLS010000032">
    <property type="protein sequence ID" value="KAL2826117.1"/>
    <property type="molecule type" value="Genomic_DNA"/>
</dbReference>
<organism evidence="4 5">
    <name type="scientific">Aspergillus cavernicola</name>
    <dbReference type="NCBI Taxonomy" id="176166"/>
    <lineage>
        <taxon>Eukaryota</taxon>
        <taxon>Fungi</taxon>
        <taxon>Dikarya</taxon>
        <taxon>Ascomycota</taxon>
        <taxon>Pezizomycotina</taxon>
        <taxon>Eurotiomycetes</taxon>
        <taxon>Eurotiomycetidae</taxon>
        <taxon>Eurotiales</taxon>
        <taxon>Aspergillaceae</taxon>
        <taxon>Aspergillus</taxon>
        <taxon>Aspergillus subgen. Nidulantes</taxon>
    </lineage>
</organism>
<evidence type="ECO:0000259" key="3">
    <source>
        <dbReference type="PROSITE" id="PS50003"/>
    </source>
</evidence>
<dbReference type="InterPro" id="IPR043453">
    <property type="entry name" value="Slm1_PH"/>
</dbReference>
<dbReference type="PROSITE" id="PS50003">
    <property type="entry name" value="PH_DOMAIN"/>
    <property type="match status" value="1"/>
</dbReference>
<protein>
    <submittedName>
        <fullName evidence="4">PH domain protein</fullName>
    </submittedName>
</protein>
<feature type="region of interest" description="Disordered" evidence="2">
    <location>
        <begin position="447"/>
        <end position="500"/>
    </location>
</feature>
<evidence type="ECO:0000256" key="2">
    <source>
        <dbReference type="SAM" id="MobiDB-lite"/>
    </source>
</evidence>
<dbReference type="InterPro" id="IPR011993">
    <property type="entry name" value="PH-like_dom_sf"/>
</dbReference>
<comment type="caution">
    <text evidence="4">The sequence shown here is derived from an EMBL/GenBank/DDBJ whole genome shotgun (WGS) entry which is preliminary data.</text>
</comment>
<evidence type="ECO:0000256" key="1">
    <source>
        <dbReference type="ARBA" id="ARBA00022553"/>
    </source>
</evidence>
<dbReference type="SMART" id="SM00233">
    <property type="entry name" value="PH"/>
    <property type="match status" value="1"/>
</dbReference>
<dbReference type="Pfam" id="PF20399">
    <property type="entry name" value="PH_20"/>
    <property type="match status" value="1"/>
</dbReference>
<feature type="compositionally biased region" description="Polar residues" evidence="2">
    <location>
        <begin position="15"/>
        <end position="24"/>
    </location>
</feature>
<dbReference type="CDD" id="cd13311">
    <property type="entry name" value="PH_Slm1"/>
    <property type="match status" value="1"/>
</dbReference>
<dbReference type="SUPFAM" id="SSF103657">
    <property type="entry name" value="BAR/IMD domain-like"/>
    <property type="match status" value="1"/>
</dbReference>
<feature type="region of interest" description="Disordered" evidence="2">
    <location>
        <begin position="1"/>
        <end position="44"/>
    </location>
</feature>
<dbReference type="InterPro" id="IPR027267">
    <property type="entry name" value="AH/BAR_dom_sf"/>
</dbReference>
<gene>
    <name evidence="4" type="ORF">BDW59DRAFT_67619</name>
</gene>
<dbReference type="InterPro" id="IPR046869">
    <property type="entry name" value="SLM1/RGC1-like_PH"/>
</dbReference>
<keyword evidence="1" id="KW-0597">Phosphoprotein</keyword>
<sequence length="500" mass="54955">MSATSSPVEPKLPHRSSTLRTVSTGAERRGSLSDDDVIPGGSSSNETTNLLLERLRAWKHMCGSLEEYVSVTAKVQKGMSKDFEKVLKTVNEPLREGHHFSQSDGGVTSFFENIRANTQGMINLYADGERNLRSSVLPTLEKLHKEIKTKSKELQTGASKGAKAVEKARNLTQKHIELLGQQTAALDSASGNKLETAHDPYIVRRGIIHRLNKQVIEENNNRQEIIAVQNNFMQFEAHVLQTVQAAMEQLVVFMGGQTDRQKTMYTDVLGTLQRIPPEFEWVNFITRNDSTLVDPDAPPRSLSNITFPNQEHRTTQPLISGTLQRKSRVLGKGFTSFFYVTTHARYLHEFKDNDDLRRDPVPELSLFLPDSTIVSVDEVKHTFTIKGKDVSSNVVGNAFRTNTEFVFKAGSASEAKEWANILKEAAHTPIATTTAAAAVTSPITSPISPASATAQPPAYLEKEPATQSPVSPSAVSRSNTTNTTASSVAEKVPSPTSEKS</sequence>
<feature type="domain" description="PH" evidence="3">
    <location>
        <begin position="316"/>
        <end position="427"/>
    </location>
</feature>
<dbReference type="PANTHER" id="PTHR31941">
    <property type="entry name" value="CYTOSKELETAL SIGNALING PROTEIN SLM1"/>
    <property type="match status" value="1"/>
</dbReference>
<name>A0ABR4IEE7_9EURO</name>
<dbReference type="Gene3D" id="1.20.1270.60">
    <property type="entry name" value="Arfaptin homology (AH) domain/BAR domain"/>
    <property type="match status" value="1"/>
</dbReference>
<keyword evidence="5" id="KW-1185">Reference proteome</keyword>
<feature type="compositionally biased region" description="Low complexity" evidence="2">
    <location>
        <begin position="447"/>
        <end position="458"/>
    </location>
</feature>
<dbReference type="InterPro" id="IPR001849">
    <property type="entry name" value="PH_domain"/>
</dbReference>
<proteinExistence type="predicted"/>
<evidence type="ECO:0000313" key="4">
    <source>
        <dbReference type="EMBL" id="KAL2826117.1"/>
    </source>
</evidence>
<dbReference type="SUPFAM" id="SSF50729">
    <property type="entry name" value="PH domain-like"/>
    <property type="match status" value="1"/>
</dbReference>
<dbReference type="InterPro" id="IPR046868">
    <property type="entry name" value="BAR_4"/>
</dbReference>
<reference evidence="4 5" key="1">
    <citation type="submission" date="2024-07" db="EMBL/GenBank/DDBJ databases">
        <title>Section-level genome sequencing and comparative genomics of Aspergillus sections Usti and Cavernicolus.</title>
        <authorList>
            <consortium name="Lawrence Berkeley National Laboratory"/>
            <person name="Nybo J.L."/>
            <person name="Vesth T.C."/>
            <person name="Theobald S."/>
            <person name="Frisvad J.C."/>
            <person name="Larsen T.O."/>
            <person name="Kjaerboelling I."/>
            <person name="Rothschild-Mancinelli K."/>
            <person name="Lyhne E.K."/>
            <person name="Kogle M.E."/>
            <person name="Barry K."/>
            <person name="Clum A."/>
            <person name="Na H."/>
            <person name="Ledsgaard L."/>
            <person name="Lin J."/>
            <person name="Lipzen A."/>
            <person name="Kuo A."/>
            <person name="Riley R."/>
            <person name="Mondo S."/>
            <person name="LaButti K."/>
            <person name="Haridas S."/>
            <person name="Pangalinan J."/>
            <person name="Salamov A.A."/>
            <person name="Simmons B.A."/>
            <person name="Magnuson J.K."/>
            <person name="Chen J."/>
            <person name="Drula E."/>
            <person name="Henrissat B."/>
            <person name="Wiebenga A."/>
            <person name="Lubbers R.J."/>
            <person name="Gomes A.C."/>
            <person name="Makela M.R."/>
            <person name="Stajich J."/>
            <person name="Grigoriev I.V."/>
            <person name="Mortensen U.H."/>
            <person name="De vries R.P."/>
            <person name="Baker S.E."/>
            <person name="Andersen M.R."/>
        </authorList>
    </citation>
    <scope>NUCLEOTIDE SEQUENCE [LARGE SCALE GENOMIC DNA]</scope>
    <source>
        <strain evidence="4 5">CBS 600.67</strain>
    </source>
</reference>
<dbReference type="Gene3D" id="2.30.29.30">
    <property type="entry name" value="Pleckstrin-homology domain (PH domain)/Phosphotyrosine-binding domain (PTB)"/>
    <property type="match status" value="1"/>
</dbReference>
<feature type="compositionally biased region" description="Low complexity" evidence="2">
    <location>
        <begin position="473"/>
        <end position="489"/>
    </location>
</feature>
<dbReference type="Pfam" id="PF20400">
    <property type="entry name" value="BAR_4"/>
    <property type="match status" value="1"/>
</dbReference>